<name>A0A433V8X1_9CYAN</name>
<dbReference type="RefSeq" id="WP_127084244.1">
    <property type="nucleotide sequence ID" value="NZ_RSCL01000016.1"/>
</dbReference>
<reference evidence="1" key="1">
    <citation type="submission" date="2018-12" db="EMBL/GenBank/DDBJ databases">
        <authorList>
            <person name="Will S."/>
            <person name="Neumann-Schaal M."/>
            <person name="Henke P."/>
        </authorList>
    </citation>
    <scope>NUCLEOTIDE SEQUENCE</scope>
    <source>
        <strain evidence="1">PCC 7102</strain>
    </source>
</reference>
<evidence type="ECO:0000313" key="2">
    <source>
        <dbReference type="Proteomes" id="UP000271624"/>
    </source>
</evidence>
<protein>
    <submittedName>
        <fullName evidence="1">Uncharacterized protein</fullName>
    </submittedName>
</protein>
<sequence>MPRKIKLMTDYGCDPLWWDDDEVGDIEPESLPLSNNTIERLHKWAKAYDATLNWEDPTDSPGFPSLEAKVAFEKEGISLWKQLQTELAPDYQVVYFSDRLFRIITNLGELKALQQ</sequence>
<comment type="caution">
    <text evidence="1">The sequence shown here is derived from an EMBL/GenBank/DDBJ whole genome shotgun (WGS) entry which is preliminary data.</text>
</comment>
<proteinExistence type="predicted"/>
<keyword evidence="2" id="KW-1185">Reference proteome</keyword>
<reference evidence="1" key="2">
    <citation type="journal article" date="2019" name="Genome Biol. Evol.">
        <title>Day and night: Metabolic profiles and evolutionary relationships of six axenic non-marine cyanobacteria.</title>
        <authorList>
            <person name="Will S.E."/>
            <person name="Henke P."/>
            <person name="Boedeker C."/>
            <person name="Huang S."/>
            <person name="Brinkmann H."/>
            <person name="Rohde M."/>
            <person name="Jarek M."/>
            <person name="Friedl T."/>
            <person name="Seufert S."/>
            <person name="Schumacher M."/>
            <person name="Overmann J."/>
            <person name="Neumann-Schaal M."/>
            <person name="Petersen J."/>
        </authorList>
    </citation>
    <scope>NUCLEOTIDE SEQUENCE [LARGE SCALE GENOMIC DNA]</scope>
    <source>
        <strain evidence="1">PCC 7102</strain>
    </source>
</reference>
<evidence type="ECO:0000313" key="1">
    <source>
        <dbReference type="EMBL" id="RUT02545.1"/>
    </source>
</evidence>
<dbReference type="OrthoDB" id="1150977at2"/>
<accession>A0A433V8X1</accession>
<organism evidence="1 2">
    <name type="scientific">Dulcicalothrix desertica PCC 7102</name>
    <dbReference type="NCBI Taxonomy" id="232991"/>
    <lineage>
        <taxon>Bacteria</taxon>
        <taxon>Bacillati</taxon>
        <taxon>Cyanobacteriota</taxon>
        <taxon>Cyanophyceae</taxon>
        <taxon>Nostocales</taxon>
        <taxon>Calotrichaceae</taxon>
        <taxon>Dulcicalothrix</taxon>
    </lineage>
</organism>
<dbReference type="AlphaFoldDB" id="A0A433V8X1"/>
<gene>
    <name evidence="1" type="ORF">DSM106972_060230</name>
</gene>
<dbReference type="EMBL" id="RSCL01000016">
    <property type="protein sequence ID" value="RUT02545.1"/>
    <property type="molecule type" value="Genomic_DNA"/>
</dbReference>
<dbReference type="Proteomes" id="UP000271624">
    <property type="component" value="Unassembled WGS sequence"/>
</dbReference>